<dbReference type="EMBL" id="PFED01000107">
    <property type="protein sequence ID" value="PJE62900.1"/>
    <property type="molecule type" value="Genomic_DNA"/>
</dbReference>
<organism evidence="4 5">
    <name type="scientific">Candidatus Roizmanbacteria bacterium CG10_big_fil_rev_8_21_14_0_10_39_6</name>
    <dbReference type="NCBI Taxonomy" id="1974853"/>
    <lineage>
        <taxon>Bacteria</taxon>
        <taxon>Candidatus Roizmaniibacteriota</taxon>
    </lineage>
</organism>
<dbReference type="PANTHER" id="PTHR10584">
    <property type="entry name" value="SUGAR KINASE"/>
    <property type="match status" value="1"/>
</dbReference>
<dbReference type="SUPFAM" id="SSF53613">
    <property type="entry name" value="Ribokinase-like"/>
    <property type="match status" value="1"/>
</dbReference>
<reference evidence="5" key="1">
    <citation type="submission" date="2017-09" db="EMBL/GenBank/DDBJ databases">
        <title>Depth-based differentiation of microbial function through sediment-hosted aquifers and enrichment of novel symbionts in the deep terrestrial subsurface.</title>
        <authorList>
            <person name="Probst A.J."/>
            <person name="Ladd B."/>
            <person name="Jarett J.K."/>
            <person name="Geller-Mcgrath D.E."/>
            <person name="Sieber C.M.K."/>
            <person name="Emerson J.B."/>
            <person name="Anantharaman K."/>
            <person name="Thomas B.C."/>
            <person name="Malmstrom R."/>
            <person name="Stieglmeier M."/>
            <person name="Klingl A."/>
            <person name="Woyke T."/>
            <person name="Ryan C.M."/>
            <person name="Banfield J.F."/>
        </authorList>
    </citation>
    <scope>NUCLEOTIDE SEQUENCE [LARGE SCALE GENOMIC DNA]</scope>
</reference>
<dbReference type="InterPro" id="IPR029056">
    <property type="entry name" value="Ribokinase-like"/>
</dbReference>
<name>A0A2M8KSM7_9BACT</name>
<dbReference type="AlphaFoldDB" id="A0A2M8KSM7"/>
<evidence type="ECO:0000259" key="3">
    <source>
        <dbReference type="Pfam" id="PF00294"/>
    </source>
</evidence>
<evidence type="ECO:0000256" key="1">
    <source>
        <dbReference type="ARBA" id="ARBA00022679"/>
    </source>
</evidence>
<dbReference type="Pfam" id="PF00294">
    <property type="entry name" value="PfkB"/>
    <property type="match status" value="1"/>
</dbReference>
<gene>
    <name evidence="4" type="ORF">COU88_02470</name>
</gene>
<feature type="domain" description="Carbohydrate kinase PfkB" evidence="3">
    <location>
        <begin position="34"/>
        <end position="298"/>
    </location>
</feature>
<dbReference type="PANTHER" id="PTHR10584:SF166">
    <property type="entry name" value="RIBOKINASE"/>
    <property type="match status" value="1"/>
</dbReference>
<evidence type="ECO:0000313" key="5">
    <source>
        <dbReference type="Proteomes" id="UP000229554"/>
    </source>
</evidence>
<comment type="caution">
    <text evidence="4">The sequence shown here is derived from an EMBL/GenBank/DDBJ whole genome shotgun (WGS) entry which is preliminary data.</text>
</comment>
<accession>A0A2M8KSM7</accession>
<sequence>MYTSIIVTGSISHDTIMDFPSRFKDVIDPNHLDKLNTSFVADKMEKRFGGTATNVAYNLSFLCPEKVTILGAVGKDGADLLQFYKEHRLSTESVLQDKELYSANGTVVTDTSGNQVWNFYYGAAEKARTINLSSYATEKSIVVILANHPKSFIHFQNQAIAQHIDYLYDAGMSLSWLTDIDLERGVLNARYVSGNEYEMTQILKRLGTSAETLAKKGIPLITTLGPRGARYKDRINTYEIPAFPVKNVVDPSGGGDAWRAGFLAAVAENKSIVDSMIQANALASFAVETYGAANHVPTNAQLQKRISIVTKLAS</sequence>
<proteinExistence type="predicted"/>
<dbReference type="Proteomes" id="UP000229554">
    <property type="component" value="Unassembled WGS sequence"/>
</dbReference>
<dbReference type="PROSITE" id="PS00584">
    <property type="entry name" value="PFKB_KINASES_2"/>
    <property type="match status" value="1"/>
</dbReference>
<dbReference type="InterPro" id="IPR002173">
    <property type="entry name" value="Carboh/pur_kinase_PfkB_CS"/>
</dbReference>
<keyword evidence="1" id="KW-0808">Transferase</keyword>
<dbReference type="InterPro" id="IPR011611">
    <property type="entry name" value="PfkB_dom"/>
</dbReference>
<keyword evidence="2" id="KW-0418">Kinase</keyword>
<dbReference type="Gene3D" id="3.40.1190.20">
    <property type="match status" value="1"/>
</dbReference>
<dbReference type="GO" id="GO:0016301">
    <property type="term" value="F:kinase activity"/>
    <property type="evidence" value="ECO:0007669"/>
    <property type="project" value="UniProtKB-KW"/>
</dbReference>
<evidence type="ECO:0000313" key="4">
    <source>
        <dbReference type="EMBL" id="PJE62900.1"/>
    </source>
</evidence>
<protein>
    <recommendedName>
        <fullName evidence="3">Carbohydrate kinase PfkB domain-containing protein</fullName>
    </recommendedName>
</protein>
<evidence type="ECO:0000256" key="2">
    <source>
        <dbReference type="ARBA" id="ARBA00022777"/>
    </source>
</evidence>